<keyword evidence="1" id="KW-0812">Transmembrane</keyword>
<accession>A0A7M2WSY6</accession>
<dbReference type="Gene3D" id="3.30.700.10">
    <property type="entry name" value="Glycoprotein, Type 4 Pilin"/>
    <property type="match status" value="1"/>
</dbReference>
<dbReference type="SUPFAM" id="SSF54523">
    <property type="entry name" value="Pili subunits"/>
    <property type="match status" value="1"/>
</dbReference>
<dbReference type="Pfam" id="PF07963">
    <property type="entry name" value="N_methyl"/>
    <property type="match status" value="1"/>
</dbReference>
<reference evidence="2 3" key="1">
    <citation type="submission" date="2020-10" db="EMBL/GenBank/DDBJ databases">
        <title>Wide distribution of Phycisphaera-like planctomycetes from WD2101 soil group in peatlands and genome analysis of the first cultivated representative.</title>
        <authorList>
            <person name="Dedysh S.N."/>
            <person name="Beletsky A.V."/>
            <person name="Ivanova A."/>
            <person name="Kulichevskaya I.S."/>
            <person name="Suzina N.E."/>
            <person name="Philippov D.A."/>
            <person name="Rakitin A.L."/>
            <person name="Mardanov A.V."/>
            <person name="Ravin N.V."/>
        </authorList>
    </citation>
    <scope>NUCLEOTIDE SEQUENCE [LARGE SCALE GENOMIC DNA]</scope>
    <source>
        <strain evidence="2 3">M1803</strain>
    </source>
</reference>
<evidence type="ECO:0000313" key="2">
    <source>
        <dbReference type="EMBL" id="QOV88617.1"/>
    </source>
</evidence>
<dbReference type="NCBIfam" id="TIGR02532">
    <property type="entry name" value="IV_pilin_GFxxxE"/>
    <property type="match status" value="1"/>
</dbReference>
<protein>
    <submittedName>
        <fullName evidence="2">Type II secretion system protein</fullName>
    </submittedName>
</protein>
<keyword evidence="3" id="KW-1185">Reference proteome</keyword>
<dbReference type="EMBL" id="CP063458">
    <property type="protein sequence ID" value="QOV88617.1"/>
    <property type="molecule type" value="Genomic_DNA"/>
</dbReference>
<dbReference type="KEGG" id="hbs:IPV69_20600"/>
<evidence type="ECO:0000313" key="3">
    <source>
        <dbReference type="Proteomes" id="UP000593765"/>
    </source>
</evidence>
<name>A0A7M2WSY6_9BACT</name>
<dbReference type="PROSITE" id="PS00409">
    <property type="entry name" value="PROKAR_NTER_METHYL"/>
    <property type="match status" value="1"/>
</dbReference>
<gene>
    <name evidence="2" type="ORF">IPV69_20600</name>
</gene>
<feature type="transmembrane region" description="Helical" evidence="1">
    <location>
        <begin position="27"/>
        <end position="49"/>
    </location>
</feature>
<dbReference type="InterPro" id="IPR012902">
    <property type="entry name" value="N_methyl_site"/>
</dbReference>
<sequence>MLKGSCPTISGRRSGILPSTARDRGGFTLVELLVVVGIVAALVALILPAMGRARDSGRSTLCLSNLRQMAIAAQAYAGTGDRRYPIAYYTAITPTTITSYNWDFTLTRSRTPGSTWTVKPGLLWAAGGVPVAAGGDALAVQQCPAFEGASNSGGDPYTGYNYNTSYIGHGEHEAIPAPARISDIRKPATCVLFGDGGFAAGANKFMRAPWPNPGDAGFQGRWAGTQAFRHRGRTNAVFADHHAESFDERFTSTAPADVGRIGAGTGFLSIDNTMYKPD</sequence>
<keyword evidence="1" id="KW-1133">Transmembrane helix</keyword>
<keyword evidence="1" id="KW-0472">Membrane</keyword>
<proteinExistence type="predicted"/>
<dbReference type="AlphaFoldDB" id="A0A7M2WSY6"/>
<organism evidence="2 3">
    <name type="scientific">Humisphaera borealis</name>
    <dbReference type="NCBI Taxonomy" id="2807512"/>
    <lineage>
        <taxon>Bacteria</taxon>
        <taxon>Pseudomonadati</taxon>
        <taxon>Planctomycetota</taxon>
        <taxon>Phycisphaerae</taxon>
        <taxon>Tepidisphaerales</taxon>
        <taxon>Tepidisphaeraceae</taxon>
        <taxon>Humisphaera</taxon>
    </lineage>
</organism>
<evidence type="ECO:0000256" key="1">
    <source>
        <dbReference type="SAM" id="Phobius"/>
    </source>
</evidence>
<dbReference type="RefSeq" id="WP_206291610.1">
    <property type="nucleotide sequence ID" value="NZ_CP063458.1"/>
</dbReference>
<dbReference type="Proteomes" id="UP000593765">
    <property type="component" value="Chromosome"/>
</dbReference>
<dbReference type="PANTHER" id="PTHR30093">
    <property type="entry name" value="GENERAL SECRETION PATHWAY PROTEIN G"/>
    <property type="match status" value="1"/>
</dbReference>
<dbReference type="InterPro" id="IPR045584">
    <property type="entry name" value="Pilin-like"/>
</dbReference>
<dbReference type="PANTHER" id="PTHR30093:SF2">
    <property type="entry name" value="TYPE II SECRETION SYSTEM PROTEIN H"/>
    <property type="match status" value="1"/>
</dbReference>